<dbReference type="AlphaFoldDB" id="A0AAX6F6T3"/>
<dbReference type="Proteomes" id="UP001140949">
    <property type="component" value="Unassembled WGS sequence"/>
</dbReference>
<evidence type="ECO:0000313" key="3">
    <source>
        <dbReference type="Proteomes" id="UP001140949"/>
    </source>
</evidence>
<keyword evidence="3" id="KW-1185">Reference proteome</keyword>
<reference evidence="2" key="2">
    <citation type="submission" date="2023-04" db="EMBL/GenBank/DDBJ databases">
        <authorList>
            <person name="Bruccoleri R.E."/>
            <person name="Oakeley E.J."/>
            <person name="Faust A.-M."/>
            <person name="Dessus-Babus S."/>
            <person name="Altorfer M."/>
            <person name="Burckhardt D."/>
            <person name="Oertli M."/>
            <person name="Naumann U."/>
            <person name="Petersen F."/>
            <person name="Wong J."/>
        </authorList>
    </citation>
    <scope>NUCLEOTIDE SEQUENCE</scope>
    <source>
        <strain evidence="2">GSM-AAB239-AS_SAM_17_03QT</strain>
        <tissue evidence="2">Leaf</tissue>
    </source>
</reference>
<accession>A0AAX6F6T3</accession>
<comment type="caution">
    <text evidence="2">The sequence shown here is derived from an EMBL/GenBank/DDBJ whole genome shotgun (WGS) entry which is preliminary data.</text>
</comment>
<dbReference type="EMBL" id="JANAVB010031419">
    <property type="protein sequence ID" value="KAJ6811665.1"/>
    <property type="molecule type" value="Genomic_DNA"/>
</dbReference>
<organism evidence="2 3">
    <name type="scientific">Iris pallida</name>
    <name type="common">Sweet iris</name>
    <dbReference type="NCBI Taxonomy" id="29817"/>
    <lineage>
        <taxon>Eukaryota</taxon>
        <taxon>Viridiplantae</taxon>
        <taxon>Streptophyta</taxon>
        <taxon>Embryophyta</taxon>
        <taxon>Tracheophyta</taxon>
        <taxon>Spermatophyta</taxon>
        <taxon>Magnoliopsida</taxon>
        <taxon>Liliopsida</taxon>
        <taxon>Asparagales</taxon>
        <taxon>Iridaceae</taxon>
        <taxon>Iridoideae</taxon>
        <taxon>Irideae</taxon>
        <taxon>Iris</taxon>
    </lineage>
</organism>
<gene>
    <name evidence="2" type="ORF">M6B38_152665</name>
</gene>
<evidence type="ECO:0000313" key="2">
    <source>
        <dbReference type="EMBL" id="KAJ6811665.1"/>
    </source>
</evidence>
<sequence>MEESVTAVLEKIPKPDPLPNNPGMQESDPPLPLPLPKPEQVKPEPTPPSSHSHGGGKKRKLVSLDDFRNTNYYKIRTIIRDLRPLFL</sequence>
<proteinExistence type="predicted"/>
<name>A0AAX6F6T3_IRIPA</name>
<feature type="region of interest" description="Disordered" evidence="1">
    <location>
        <begin position="1"/>
        <end position="62"/>
    </location>
</feature>
<evidence type="ECO:0000256" key="1">
    <source>
        <dbReference type="SAM" id="MobiDB-lite"/>
    </source>
</evidence>
<reference evidence="2" key="1">
    <citation type="journal article" date="2023" name="GigaByte">
        <title>Genome assembly of the bearded iris, Iris pallida Lam.</title>
        <authorList>
            <person name="Bruccoleri R.E."/>
            <person name="Oakeley E.J."/>
            <person name="Faust A.M.E."/>
            <person name="Altorfer M."/>
            <person name="Dessus-Babus S."/>
            <person name="Burckhardt D."/>
            <person name="Oertli M."/>
            <person name="Naumann U."/>
            <person name="Petersen F."/>
            <person name="Wong J."/>
        </authorList>
    </citation>
    <scope>NUCLEOTIDE SEQUENCE</scope>
    <source>
        <strain evidence="2">GSM-AAB239-AS_SAM_17_03QT</strain>
    </source>
</reference>
<protein>
    <submittedName>
        <fullName evidence="2">Uncharacterized protein</fullName>
    </submittedName>
</protein>